<dbReference type="SMART" id="SM00353">
    <property type="entry name" value="HLH"/>
    <property type="match status" value="1"/>
</dbReference>
<feature type="compositionally biased region" description="Basic residues" evidence="1">
    <location>
        <begin position="119"/>
        <end position="130"/>
    </location>
</feature>
<feature type="compositionally biased region" description="Polar residues" evidence="1">
    <location>
        <begin position="221"/>
        <end position="250"/>
    </location>
</feature>
<protein>
    <submittedName>
        <fullName evidence="3">Myc-type, basic helix-loop-helix (BHLH) domain</fullName>
    </submittedName>
</protein>
<feature type="compositionally biased region" description="Basic residues" evidence="1">
    <location>
        <begin position="96"/>
        <end position="105"/>
    </location>
</feature>
<keyword evidence="4" id="KW-1185">Reference proteome</keyword>
<evidence type="ECO:0000313" key="4">
    <source>
        <dbReference type="Proteomes" id="UP000325440"/>
    </source>
</evidence>
<dbReference type="GO" id="GO:0061564">
    <property type="term" value="P:axon development"/>
    <property type="evidence" value="ECO:0007669"/>
    <property type="project" value="TreeGrafter"/>
</dbReference>
<dbReference type="InterPro" id="IPR036638">
    <property type="entry name" value="HLH_DNA-bd_sf"/>
</dbReference>
<dbReference type="Pfam" id="PF00010">
    <property type="entry name" value="HLH"/>
    <property type="match status" value="1"/>
</dbReference>
<dbReference type="EMBL" id="CABPRJ010001430">
    <property type="protein sequence ID" value="VVC36115.1"/>
    <property type="molecule type" value="Genomic_DNA"/>
</dbReference>
<dbReference type="Gene3D" id="4.10.280.10">
    <property type="entry name" value="Helix-loop-helix DNA-binding domain"/>
    <property type="match status" value="1"/>
</dbReference>
<dbReference type="InterPro" id="IPR011598">
    <property type="entry name" value="bHLH_dom"/>
</dbReference>
<dbReference type="GO" id="GO:0070888">
    <property type="term" value="F:E-box binding"/>
    <property type="evidence" value="ECO:0007669"/>
    <property type="project" value="TreeGrafter"/>
</dbReference>
<dbReference type="GO" id="GO:0045944">
    <property type="term" value="P:positive regulation of transcription by RNA polymerase II"/>
    <property type="evidence" value="ECO:0007669"/>
    <property type="project" value="TreeGrafter"/>
</dbReference>
<dbReference type="Proteomes" id="UP000325440">
    <property type="component" value="Unassembled WGS sequence"/>
</dbReference>
<gene>
    <name evidence="3" type="ORF">CINCED_3A012946</name>
</gene>
<dbReference type="PANTHER" id="PTHR19290">
    <property type="entry name" value="BASIC HELIX-LOOP-HELIX PROTEIN NEUROGENIN-RELATED"/>
    <property type="match status" value="1"/>
</dbReference>
<feature type="compositionally biased region" description="Basic and acidic residues" evidence="1">
    <location>
        <begin position="80"/>
        <end position="95"/>
    </location>
</feature>
<dbReference type="GO" id="GO:0000981">
    <property type="term" value="F:DNA-binding transcription factor activity, RNA polymerase II-specific"/>
    <property type="evidence" value="ECO:0007669"/>
    <property type="project" value="TreeGrafter"/>
</dbReference>
<name>A0A5E4N375_9HEMI</name>
<dbReference type="OrthoDB" id="10039134at2759"/>
<reference evidence="3 4" key="1">
    <citation type="submission" date="2019-08" db="EMBL/GenBank/DDBJ databases">
        <authorList>
            <person name="Alioto T."/>
            <person name="Alioto T."/>
            <person name="Gomez Garrido J."/>
        </authorList>
    </citation>
    <scope>NUCLEOTIDE SEQUENCE [LARGE SCALE GENOMIC DNA]</scope>
</reference>
<evidence type="ECO:0000313" key="3">
    <source>
        <dbReference type="EMBL" id="VVC36115.1"/>
    </source>
</evidence>
<dbReference type="PROSITE" id="PS50888">
    <property type="entry name" value="BHLH"/>
    <property type="match status" value="1"/>
</dbReference>
<accession>A0A5E4N375</accession>
<dbReference type="CDD" id="cd19712">
    <property type="entry name" value="bHLH_TS_dimmed_like"/>
    <property type="match status" value="1"/>
</dbReference>
<dbReference type="InterPro" id="IPR050359">
    <property type="entry name" value="bHLH_transcription_factors"/>
</dbReference>
<dbReference type="GO" id="GO:0005634">
    <property type="term" value="C:nucleus"/>
    <property type="evidence" value="ECO:0007669"/>
    <property type="project" value="TreeGrafter"/>
</dbReference>
<organism evidence="3 4">
    <name type="scientific">Cinara cedri</name>
    <dbReference type="NCBI Taxonomy" id="506608"/>
    <lineage>
        <taxon>Eukaryota</taxon>
        <taxon>Metazoa</taxon>
        <taxon>Ecdysozoa</taxon>
        <taxon>Arthropoda</taxon>
        <taxon>Hexapoda</taxon>
        <taxon>Insecta</taxon>
        <taxon>Pterygota</taxon>
        <taxon>Neoptera</taxon>
        <taxon>Paraneoptera</taxon>
        <taxon>Hemiptera</taxon>
        <taxon>Sternorrhyncha</taxon>
        <taxon>Aphidomorpha</taxon>
        <taxon>Aphidoidea</taxon>
        <taxon>Aphididae</taxon>
        <taxon>Lachninae</taxon>
        <taxon>Cinara</taxon>
    </lineage>
</organism>
<evidence type="ECO:0000256" key="1">
    <source>
        <dbReference type="SAM" id="MobiDB-lite"/>
    </source>
</evidence>
<sequence length="250" mass="28411">MFVRMCGRLKDALARMHSIFSMPDTSSDLHSEEDNNMLDGLQLRGRSFDVSPDHSRSPSTEDGSFYHPDNNNVSEDDDDNVKSDSDQSSDGEKSRKPLTGKRKRQTSGDEDDDAPTTPKTRRCRRSIRQRRSVDSLSAKDRNLRRLESNERERLRMHSLNDAFEKLREVVPHVKMGRKLSKLETLTLAKNYIMALTNVICEMRGEQKPFTFDDPDQAENDYASSNDGGFESGNSTKTPTSNLEQELLSSD</sequence>
<feature type="domain" description="BHLH" evidence="2">
    <location>
        <begin position="143"/>
        <end position="195"/>
    </location>
</feature>
<dbReference type="PANTHER" id="PTHR19290:SF167">
    <property type="entry name" value="PROTEIN DIMMED"/>
    <property type="match status" value="1"/>
</dbReference>
<evidence type="ECO:0000259" key="2">
    <source>
        <dbReference type="PROSITE" id="PS50888"/>
    </source>
</evidence>
<feature type="region of interest" description="Disordered" evidence="1">
    <location>
        <begin position="209"/>
        <end position="250"/>
    </location>
</feature>
<dbReference type="GO" id="GO:0046983">
    <property type="term" value="F:protein dimerization activity"/>
    <property type="evidence" value="ECO:0007669"/>
    <property type="project" value="InterPro"/>
</dbReference>
<dbReference type="SUPFAM" id="SSF47459">
    <property type="entry name" value="HLH, helix-loop-helix DNA-binding domain"/>
    <property type="match status" value="1"/>
</dbReference>
<dbReference type="AlphaFoldDB" id="A0A5E4N375"/>
<dbReference type="GO" id="GO:0007423">
    <property type="term" value="P:sensory organ development"/>
    <property type="evidence" value="ECO:0007669"/>
    <property type="project" value="TreeGrafter"/>
</dbReference>
<feature type="region of interest" description="Disordered" evidence="1">
    <location>
        <begin position="46"/>
        <end position="136"/>
    </location>
</feature>
<proteinExistence type="predicted"/>